<evidence type="ECO:0000313" key="4">
    <source>
        <dbReference type="EMBL" id="QJI04117.1"/>
    </source>
</evidence>
<accession>A0A6H2A2H3</accession>
<evidence type="ECO:0000313" key="1">
    <source>
        <dbReference type="EMBL" id="QJA53650.1"/>
    </source>
</evidence>
<gene>
    <name evidence="3" type="ORF">MM415A02333_0006</name>
    <name evidence="2" type="ORF">MM415B01281_0010</name>
    <name evidence="1" type="ORF">TM448A03764_0010</name>
    <name evidence="4" type="ORF">TM448B06188_0002</name>
</gene>
<dbReference type="EMBL" id="MT141373">
    <property type="protein sequence ID" value="QJA59520.1"/>
    <property type="molecule type" value="Genomic_DNA"/>
</dbReference>
<protein>
    <submittedName>
        <fullName evidence="1">Uncharacterized protein</fullName>
    </submittedName>
</protein>
<organism evidence="1">
    <name type="scientific">viral metagenome</name>
    <dbReference type="NCBI Taxonomy" id="1070528"/>
    <lineage>
        <taxon>unclassified sequences</taxon>
        <taxon>metagenomes</taxon>
        <taxon>organismal metagenomes</taxon>
    </lineage>
</organism>
<dbReference type="EMBL" id="MT144438">
    <property type="protein sequence ID" value="QJA53650.1"/>
    <property type="molecule type" value="Genomic_DNA"/>
</dbReference>
<sequence>MKKSFAYESIISDSPVRFIWSGVFVSDEDFNQMVEMRKELLQSKNLPYEKTQDGFLYGWDYDGRIVRSNENGREELDIYFNAIEMDKAINVIDGIVQKNGFPKSTQRCVFGIQENKEITICIHL</sequence>
<evidence type="ECO:0000313" key="3">
    <source>
        <dbReference type="EMBL" id="QJA73491.1"/>
    </source>
</evidence>
<dbReference type="EMBL" id="MT142031">
    <property type="protein sequence ID" value="QJA73491.1"/>
    <property type="molecule type" value="Genomic_DNA"/>
</dbReference>
<reference evidence="1" key="1">
    <citation type="submission" date="2020-03" db="EMBL/GenBank/DDBJ databases">
        <title>The deep terrestrial virosphere.</title>
        <authorList>
            <person name="Holmfeldt K."/>
            <person name="Nilsson E."/>
            <person name="Simone D."/>
            <person name="Lopez-Fernandez M."/>
            <person name="Wu X."/>
            <person name="de Brujin I."/>
            <person name="Lundin D."/>
            <person name="Andersson A."/>
            <person name="Bertilsson S."/>
            <person name="Dopson M."/>
        </authorList>
    </citation>
    <scope>NUCLEOTIDE SEQUENCE</scope>
    <source>
        <strain evidence="3">MM415A02333</strain>
        <strain evidence="2">MM415B01281</strain>
        <strain evidence="1">TM448A03764</strain>
        <strain evidence="4">TM448B06188</strain>
    </source>
</reference>
<name>A0A6H2A2H3_9ZZZZ</name>
<dbReference type="EMBL" id="MT145150">
    <property type="protein sequence ID" value="QJI04117.1"/>
    <property type="molecule type" value="Genomic_DNA"/>
</dbReference>
<evidence type="ECO:0000313" key="2">
    <source>
        <dbReference type="EMBL" id="QJA59520.1"/>
    </source>
</evidence>
<dbReference type="AlphaFoldDB" id="A0A6H2A2H3"/>
<proteinExistence type="predicted"/>